<dbReference type="EMBL" id="KF900769">
    <property type="protein sequence ID" value="AIF06419.1"/>
    <property type="molecule type" value="Genomic_DNA"/>
</dbReference>
<feature type="transmembrane region" description="Helical" evidence="1">
    <location>
        <begin position="166"/>
        <end position="185"/>
    </location>
</feature>
<evidence type="ECO:0008006" key="3">
    <source>
        <dbReference type="Google" id="ProtNLM"/>
    </source>
</evidence>
<reference evidence="2" key="1">
    <citation type="journal article" date="2014" name="Genome Biol. Evol.">
        <title>Pangenome evidence for extensive interdomain horizontal transfer affecting lineage core and shell genes in uncultured planktonic thaumarchaeota and euryarchaeota.</title>
        <authorList>
            <person name="Deschamps P."/>
            <person name="Zivanovic Y."/>
            <person name="Moreira D."/>
            <person name="Rodriguez-Valera F."/>
            <person name="Lopez-Garcia P."/>
        </authorList>
    </citation>
    <scope>NUCLEOTIDE SEQUENCE</scope>
</reference>
<accession>A0A075GRQ8</accession>
<organism evidence="2">
    <name type="scientific">uncultured marine group II/III euryarchaeote KM3_192_B10</name>
    <dbReference type="NCBI Taxonomy" id="1457963"/>
    <lineage>
        <taxon>Archaea</taxon>
        <taxon>Methanobacteriati</taxon>
        <taxon>Methanobacteriota</taxon>
        <taxon>environmental samples</taxon>
    </lineage>
</organism>
<keyword evidence="1" id="KW-0812">Transmembrane</keyword>
<evidence type="ECO:0000256" key="1">
    <source>
        <dbReference type="SAM" id="Phobius"/>
    </source>
</evidence>
<keyword evidence="1" id="KW-0472">Membrane</keyword>
<name>A0A075GRQ8_9EURY</name>
<sequence length="190" mass="20062">MKEVAPRITMKRGWALVLCALLLVPAVMASEGGVNKDLDIEGTSISAISTPTASSDGVEFDITLTLDQDAANNGTNVSWTWQVCLNSGVCLAPVPEDLISSDGGTTWATTMTPVDDHSYVNYRITLEYTDGNTTTYPESGWGGKVWSDCWVAGEESGGDSCEGGGLPGFTMLATVSVLGMMAIAVRRLNN</sequence>
<dbReference type="AlphaFoldDB" id="A0A075GRQ8"/>
<keyword evidence="1" id="KW-1133">Transmembrane helix</keyword>
<evidence type="ECO:0000313" key="2">
    <source>
        <dbReference type="EMBL" id="AIF06419.1"/>
    </source>
</evidence>
<proteinExistence type="predicted"/>
<protein>
    <recommendedName>
        <fullName evidence="3">PGF-CTERM sorting domain-containing protein</fullName>
    </recommendedName>
</protein>